<dbReference type="InterPro" id="IPR011990">
    <property type="entry name" value="TPR-like_helical_dom_sf"/>
</dbReference>
<dbReference type="InterPro" id="IPR016982">
    <property type="entry name" value="Mms48"/>
</dbReference>
<dbReference type="Pfam" id="PF14559">
    <property type="entry name" value="TPR_19"/>
    <property type="match status" value="1"/>
</dbReference>
<evidence type="ECO:0000256" key="1">
    <source>
        <dbReference type="ARBA" id="ARBA00004370"/>
    </source>
</evidence>
<feature type="compositionally biased region" description="Low complexity" evidence="5">
    <location>
        <begin position="457"/>
        <end position="471"/>
    </location>
</feature>
<dbReference type="Proteomes" id="UP000249577">
    <property type="component" value="Unassembled WGS sequence"/>
</dbReference>
<dbReference type="GO" id="GO:0016020">
    <property type="term" value="C:membrane"/>
    <property type="evidence" value="ECO:0007669"/>
    <property type="project" value="UniProtKB-SubCell"/>
</dbReference>
<organism evidence="8 9">
    <name type="scientific">Ancylobacter novellus</name>
    <name type="common">Thiobacillus novellus</name>
    <dbReference type="NCBI Taxonomy" id="921"/>
    <lineage>
        <taxon>Bacteria</taxon>
        <taxon>Pseudomonadati</taxon>
        <taxon>Pseudomonadota</taxon>
        <taxon>Alphaproteobacteria</taxon>
        <taxon>Hyphomicrobiales</taxon>
        <taxon>Xanthobacteraceae</taxon>
        <taxon>Ancylobacter</taxon>
    </lineage>
</organism>
<evidence type="ECO:0000256" key="6">
    <source>
        <dbReference type="SAM" id="Phobius"/>
    </source>
</evidence>
<gene>
    <name evidence="8" type="ORF">DI565_15705</name>
</gene>
<keyword evidence="4 6" id="KW-0472">Membrane</keyword>
<dbReference type="EMBL" id="QFPN01000008">
    <property type="protein sequence ID" value="PZQ13104.1"/>
    <property type="molecule type" value="Genomic_DNA"/>
</dbReference>
<evidence type="ECO:0000256" key="2">
    <source>
        <dbReference type="ARBA" id="ARBA00022692"/>
    </source>
</evidence>
<sequence>MVRVLLYLVLVGVFALGAAWIADRPGAMVIDWQGYRIETSVSVAVAFVAAIAVFAVILWNVMRWILAGPEAFALFRRNRRRAKGYEAIARGVVAVGTGDAKRAGREAGEARKLLGKEPLTLVLAAQAAQLSGDGPGAEAAFRAMTERPETRSLGLRGLFVEAERRGDRAAAKALAEEASGLQPDTWAGQALFDYQCAERDWAGALATLERLNANRLIEKADFRRRRAVLLTAQAMDEGGDPQTAVKRAREAHSLAPDFPPAAALAARLLAEQGDVKKAMKIVETTWAKATHPDLAEVYVHVRPGDSARDKLKRARALSERAGDDPEGLIALARAAMAARELDAARTAIGKLIGVRPTARACLLMAELEEIEHGENGRSREWLGRALRAPRDPAWVADGVSSEVWAPISPVTGRLDAFVWKIPVEESRPRLAAEAWLNEAPTDQMRTIAPADAPPLAPAASPSPLAATPASTAAALPREMPTLLDAVPAEEPVAKAPAAKTPAPVQPKSEAGPATEAKPAASRGERKPVARPTAAVFPLSRPPDDPGPQAVETNDTIAGGRTYPAQRPNY</sequence>
<dbReference type="AlphaFoldDB" id="A0A2W5KBT1"/>
<reference evidence="8 9" key="1">
    <citation type="submission" date="2017-08" db="EMBL/GenBank/DDBJ databases">
        <title>Infants hospitalized years apart are colonized by the same room-sourced microbial strains.</title>
        <authorList>
            <person name="Brooks B."/>
            <person name="Olm M.R."/>
            <person name="Firek B.A."/>
            <person name="Baker R."/>
            <person name="Thomas B.C."/>
            <person name="Morowitz M.J."/>
            <person name="Banfield J.F."/>
        </authorList>
    </citation>
    <scope>NUCLEOTIDE SEQUENCE [LARGE SCALE GENOMIC DNA]</scope>
    <source>
        <strain evidence="8">S2_005_003_R2_43</strain>
    </source>
</reference>
<keyword evidence="3 6" id="KW-1133">Transmembrane helix</keyword>
<accession>A0A2W5KBT1</accession>
<feature type="region of interest" description="Disordered" evidence="5">
    <location>
        <begin position="491"/>
        <end position="569"/>
    </location>
</feature>
<evidence type="ECO:0000256" key="5">
    <source>
        <dbReference type="SAM" id="MobiDB-lite"/>
    </source>
</evidence>
<feature type="compositionally biased region" description="Low complexity" evidence="5">
    <location>
        <begin position="491"/>
        <end position="507"/>
    </location>
</feature>
<feature type="transmembrane region" description="Helical" evidence="6">
    <location>
        <begin position="43"/>
        <end position="66"/>
    </location>
</feature>
<evidence type="ECO:0000256" key="3">
    <source>
        <dbReference type="ARBA" id="ARBA00022989"/>
    </source>
</evidence>
<keyword evidence="2 6" id="KW-0812">Transmembrane</keyword>
<comment type="caution">
    <text evidence="8">The sequence shown here is derived from an EMBL/GenBank/DDBJ whole genome shotgun (WGS) entry which is preliminary data.</text>
</comment>
<feature type="domain" description="HemY N-terminal" evidence="7">
    <location>
        <begin position="26"/>
        <end position="132"/>
    </location>
</feature>
<evidence type="ECO:0000259" key="7">
    <source>
        <dbReference type="Pfam" id="PF07219"/>
    </source>
</evidence>
<evidence type="ECO:0000313" key="9">
    <source>
        <dbReference type="Proteomes" id="UP000249577"/>
    </source>
</evidence>
<dbReference type="InterPro" id="IPR010817">
    <property type="entry name" value="HemY_N"/>
</dbReference>
<dbReference type="Gene3D" id="1.25.40.10">
    <property type="entry name" value="Tetratricopeptide repeat domain"/>
    <property type="match status" value="1"/>
</dbReference>
<proteinExistence type="predicted"/>
<dbReference type="SUPFAM" id="SSF48452">
    <property type="entry name" value="TPR-like"/>
    <property type="match status" value="1"/>
</dbReference>
<name>A0A2W5KBT1_ANCNO</name>
<evidence type="ECO:0000313" key="8">
    <source>
        <dbReference type="EMBL" id="PZQ13104.1"/>
    </source>
</evidence>
<dbReference type="Pfam" id="PF07219">
    <property type="entry name" value="HemY_N"/>
    <property type="match status" value="1"/>
</dbReference>
<protein>
    <recommendedName>
        <fullName evidence="7">HemY N-terminal domain-containing protein</fullName>
    </recommendedName>
</protein>
<feature type="region of interest" description="Disordered" evidence="5">
    <location>
        <begin position="448"/>
        <end position="471"/>
    </location>
</feature>
<comment type="subcellular location">
    <subcellularLocation>
        <location evidence="1">Membrane</location>
    </subcellularLocation>
</comment>
<dbReference type="PIRSF" id="PIRSF031802">
    <property type="entry name" value="UCP031802"/>
    <property type="match status" value="1"/>
</dbReference>
<evidence type="ECO:0000256" key="4">
    <source>
        <dbReference type="ARBA" id="ARBA00023136"/>
    </source>
</evidence>